<evidence type="ECO:0000256" key="3">
    <source>
        <dbReference type="ARBA" id="ARBA00022771"/>
    </source>
</evidence>
<dbReference type="PROSITE" id="PS50171">
    <property type="entry name" value="ZF_MATRIN"/>
    <property type="match status" value="1"/>
</dbReference>
<dbReference type="AlphaFoldDB" id="A0A9W8HSJ6"/>
<evidence type="ECO:0000256" key="1">
    <source>
        <dbReference type="ARBA" id="ARBA00004123"/>
    </source>
</evidence>
<evidence type="ECO:0000313" key="8">
    <source>
        <dbReference type="Proteomes" id="UP001140094"/>
    </source>
</evidence>
<dbReference type="GO" id="GO:0000398">
    <property type="term" value="P:mRNA splicing, via spliceosome"/>
    <property type="evidence" value="ECO:0007669"/>
    <property type="project" value="InterPro"/>
</dbReference>
<keyword evidence="8" id="KW-1185">Reference proteome</keyword>
<evidence type="ECO:0000256" key="4">
    <source>
        <dbReference type="ARBA" id="ARBA00022833"/>
    </source>
</evidence>
<dbReference type="PANTHER" id="PTHR12786">
    <property type="entry name" value="SPLICING FACTOR SF3A-RELATED"/>
    <property type="match status" value="1"/>
</dbReference>
<evidence type="ECO:0000313" key="7">
    <source>
        <dbReference type="EMBL" id="KAJ2796412.1"/>
    </source>
</evidence>
<evidence type="ECO:0000259" key="6">
    <source>
        <dbReference type="PROSITE" id="PS50171"/>
    </source>
</evidence>
<dbReference type="GO" id="GO:0005681">
    <property type="term" value="C:spliceosomal complex"/>
    <property type="evidence" value="ECO:0007669"/>
    <property type="project" value="InterPro"/>
</dbReference>
<keyword evidence="2" id="KW-0479">Metal-binding</keyword>
<dbReference type="EC" id="6.5.1.1" evidence="7"/>
<organism evidence="7 8">
    <name type="scientific">Coemansia guatemalensis</name>
    <dbReference type="NCBI Taxonomy" id="2761395"/>
    <lineage>
        <taxon>Eukaryota</taxon>
        <taxon>Fungi</taxon>
        <taxon>Fungi incertae sedis</taxon>
        <taxon>Zoopagomycota</taxon>
        <taxon>Kickxellomycotina</taxon>
        <taxon>Kickxellomycetes</taxon>
        <taxon>Kickxellales</taxon>
        <taxon>Kickxellaceae</taxon>
        <taxon>Coemansia</taxon>
    </lineage>
</organism>
<comment type="subcellular location">
    <subcellularLocation>
        <location evidence="1">Nucleus</location>
    </subcellularLocation>
</comment>
<evidence type="ECO:0000256" key="2">
    <source>
        <dbReference type="ARBA" id="ARBA00022723"/>
    </source>
</evidence>
<keyword evidence="4" id="KW-0862">Zinc</keyword>
<dbReference type="Pfam" id="PF11931">
    <property type="entry name" value="SF3a60_Prp9_C"/>
    <property type="match status" value="1"/>
</dbReference>
<protein>
    <submittedName>
        <fullName evidence="7">Pre-mRNA-splicing factor sap61</fullName>
        <ecNumber evidence="7">6.5.1.1</ecNumber>
    </submittedName>
</protein>
<keyword evidence="3" id="KW-0863">Zinc-finger</keyword>
<proteinExistence type="predicted"/>
<dbReference type="GO" id="GO:0008270">
    <property type="term" value="F:zinc ion binding"/>
    <property type="evidence" value="ECO:0007669"/>
    <property type="project" value="UniProtKB-KW"/>
</dbReference>
<dbReference type="InterPro" id="IPR024598">
    <property type="entry name" value="SF3a60/Prp9_C"/>
</dbReference>
<dbReference type="GO" id="GO:0003723">
    <property type="term" value="F:RNA binding"/>
    <property type="evidence" value="ECO:0007669"/>
    <property type="project" value="InterPro"/>
</dbReference>
<reference evidence="7" key="1">
    <citation type="submission" date="2022-07" db="EMBL/GenBank/DDBJ databases">
        <title>Phylogenomic reconstructions and comparative analyses of Kickxellomycotina fungi.</title>
        <authorList>
            <person name="Reynolds N.K."/>
            <person name="Stajich J.E."/>
            <person name="Barry K."/>
            <person name="Grigoriev I.V."/>
            <person name="Crous P."/>
            <person name="Smith M.E."/>
        </authorList>
    </citation>
    <scope>NUCLEOTIDE SEQUENCE</scope>
    <source>
        <strain evidence="7">NRRL 1565</strain>
    </source>
</reference>
<dbReference type="InterPro" id="IPR051421">
    <property type="entry name" value="RNA_Proc_DNA_Dmg_Regulator"/>
</dbReference>
<dbReference type="PANTHER" id="PTHR12786:SF2">
    <property type="entry name" value="SPLICING FACTOR 3A SUBUNIT 3"/>
    <property type="match status" value="1"/>
</dbReference>
<name>A0A9W8HSJ6_9FUNG</name>
<keyword evidence="7" id="KW-0436">Ligase</keyword>
<comment type="caution">
    <text evidence="7">The sequence shown here is derived from an EMBL/GenBank/DDBJ whole genome shotgun (WGS) entry which is preliminary data.</text>
</comment>
<evidence type="ECO:0000256" key="5">
    <source>
        <dbReference type="ARBA" id="ARBA00023242"/>
    </source>
</evidence>
<accession>A0A9W8HSJ6</accession>
<sequence>LHGLGVKFTCEICGNAIYRGRKAYEKHFLEARHATNMRRLGIPNTRQFHGVAAIDEAQALWERIQKEKKNETVNNDTFEEYEDSEGNVFNKKTYLDLKRQGLI</sequence>
<feature type="domain" description="Matrin-type" evidence="6">
    <location>
        <begin position="8"/>
        <end position="39"/>
    </location>
</feature>
<dbReference type="Proteomes" id="UP001140094">
    <property type="component" value="Unassembled WGS sequence"/>
</dbReference>
<dbReference type="GO" id="GO:0003910">
    <property type="term" value="F:DNA ligase (ATP) activity"/>
    <property type="evidence" value="ECO:0007669"/>
    <property type="project" value="UniProtKB-EC"/>
</dbReference>
<gene>
    <name evidence="7" type="primary">sap61_2</name>
    <name evidence="7" type="ORF">H4R20_005537</name>
</gene>
<dbReference type="InterPro" id="IPR000690">
    <property type="entry name" value="Matrin/U1-C_Znf_C2H2"/>
</dbReference>
<dbReference type="EMBL" id="JANBUO010001908">
    <property type="protein sequence ID" value="KAJ2796412.1"/>
    <property type="molecule type" value="Genomic_DNA"/>
</dbReference>
<dbReference type="OrthoDB" id="2160351at2759"/>
<feature type="non-terminal residue" evidence="7">
    <location>
        <position position="1"/>
    </location>
</feature>
<keyword evidence="5" id="KW-0539">Nucleus</keyword>